<dbReference type="Proteomes" id="UP001501442">
    <property type="component" value="Unassembled WGS sequence"/>
</dbReference>
<name>A0ABP8UJK4_9ACTN</name>
<feature type="region of interest" description="Disordered" evidence="1">
    <location>
        <begin position="55"/>
        <end position="77"/>
    </location>
</feature>
<keyword evidence="3" id="KW-1185">Reference proteome</keyword>
<proteinExistence type="predicted"/>
<protein>
    <submittedName>
        <fullName evidence="2">Uncharacterized protein</fullName>
    </submittedName>
</protein>
<evidence type="ECO:0000313" key="3">
    <source>
        <dbReference type="Proteomes" id="UP001501442"/>
    </source>
</evidence>
<accession>A0ABP8UJK4</accession>
<evidence type="ECO:0000256" key="1">
    <source>
        <dbReference type="SAM" id="MobiDB-lite"/>
    </source>
</evidence>
<dbReference type="EMBL" id="BAABHK010000012">
    <property type="protein sequence ID" value="GAA4633274.1"/>
    <property type="molecule type" value="Genomic_DNA"/>
</dbReference>
<evidence type="ECO:0000313" key="2">
    <source>
        <dbReference type="EMBL" id="GAA4633274.1"/>
    </source>
</evidence>
<sequence>MPLYPASVPGVLRTPVSTNHPLIAAADVPIRGLKDLTGVPTNVRYVPIVAHCGRDHQPRAQDRRAGHAITSLGRATP</sequence>
<feature type="compositionally biased region" description="Basic and acidic residues" evidence="1">
    <location>
        <begin position="55"/>
        <end position="65"/>
    </location>
</feature>
<comment type="caution">
    <text evidence="2">The sequence shown here is derived from an EMBL/GenBank/DDBJ whole genome shotgun (WGS) entry which is preliminary data.</text>
</comment>
<gene>
    <name evidence="2" type="ORF">GCM10023196_070180</name>
</gene>
<reference evidence="3" key="1">
    <citation type="journal article" date="2019" name="Int. J. Syst. Evol. Microbiol.">
        <title>The Global Catalogue of Microorganisms (GCM) 10K type strain sequencing project: providing services to taxonomists for standard genome sequencing and annotation.</title>
        <authorList>
            <consortium name="The Broad Institute Genomics Platform"/>
            <consortium name="The Broad Institute Genome Sequencing Center for Infectious Disease"/>
            <person name="Wu L."/>
            <person name="Ma J."/>
        </authorList>
    </citation>
    <scope>NUCLEOTIDE SEQUENCE [LARGE SCALE GENOMIC DNA]</scope>
    <source>
        <strain evidence="3">JCM 17939</strain>
    </source>
</reference>
<organism evidence="2 3">
    <name type="scientific">Actinoallomurus vinaceus</name>
    <dbReference type="NCBI Taxonomy" id="1080074"/>
    <lineage>
        <taxon>Bacteria</taxon>
        <taxon>Bacillati</taxon>
        <taxon>Actinomycetota</taxon>
        <taxon>Actinomycetes</taxon>
        <taxon>Streptosporangiales</taxon>
        <taxon>Thermomonosporaceae</taxon>
        <taxon>Actinoallomurus</taxon>
    </lineage>
</organism>